<feature type="transmembrane region" description="Helical" evidence="10">
    <location>
        <begin position="259"/>
        <end position="276"/>
    </location>
</feature>
<keyword evidence="8" id="KW-0675">Receptor</keyword>
<dbReference type="OrthoDB" id="6771460at2759"/>
<feature type="transmembrane region" description="Helical" evidence="10">
    <location>
        <begin position="145"/>
        <end position="176"/>
    </location>
</feature>
<proteinExistence type="predicted"/>
<dbReference type="PANTHER" id="PTHR21137:SF35">
    <property type="entry name" value="ODORANT RECEPTOR 19A-RELATED"/>
    <property type="match status" value="1"/>
</dbReference>
<dbReference type="GO" id="GO:0005549">
    <property type="term" value="F:odorant binding"/>
    <property type="evidence" value="ECO:0007669"/>
    <property type="project" value="InterPro"/>
</dbReference>
<reference evidence="11 12" key="1">
    <citation type="submission" date="2019-01" db="EMBL/GenBank/DDBJ databases">
        <authorList>
            <person name="Sayadi A."/>
        </authorList>
    </citation>
    <scope>NUCLEOTIDE SEQUENCE [LARGE SCALE GENOMIC DNA]</scope>
</reference>
<dbReference type="Proteomes" id="UP000410492">
    <property type="component" value="Unassembled WGS sequence"/>
</dbReference>
<keyword evidence="4 10" id="KW-0812">Transmembrane</keyword>
<keyword evidence="3" id="KW-0716">Sensory transduction</keyword>
<gene>
    <name evidence="11" type="ORF">CALMAC_LOCUS11710</name>
</gene>
<feature type="transmembrane region" description="Helical" evidence="10">
    <location>
        <begin position="12"/>
        <end position="31"/>
    </location>
</feature>
<keyword evidence="12" id="KW-1185">Reference proteome</keyword>
<evidence type="ECO:0000256" key="5">
    <source>
        <dbReference type="ARBA" id="ARBA00022725"/>
    </source>
</evidence>
<evidence type="ECO:0000256" key="3">
    <source>
        <dbReference type="ARBA" id="ARBA00022606"/>
    </source>
</evidence>
<keyword evidence="9" id="KW-0807">Transducer</keyword>
<comment type="subcellular location">
    <subcellularLocation>
        <location evidence="1">Cell membrane</location>
        <topology evidence="1">Multi-pass membrane protein</topology>
    </subcellularLocation>
</comment>
<dbReference type="EMBL" id="CAACVG010008821">
    <property type="protein sequence ID" value="VEN51166.1"/>
    <property type="molecule type" value="Genomic_DNA"/>
</dbReference>
<organism evidence="11 12">
    <name type="scientific">Callosobruchus maculatus</name>
    <name type="common">Southern cowpea weevil</name>
    <name type="synonym">Pulse bruchid</name>
    <dbReference type="NCBI Taxonomy" id="64391"/>
    <lineage>
        <taxon>Eukaryota</taxon>
        <taxon>Metazoa</taxon>
        <taxon>Ecdysozoa</taxon>
        <taxon>Arthropoda</taxon>
        <taxon>Hexapoda</taxon>
        <taxon>Insecta</taxon>
        <taxon>Pterygota</taxon>
        <taxon>Neoptera</taxon>
        <taxon>Endopterygota</taxon>
        <taxon>Coleoptera</taxon>
        <taxon>Polyphaga</taxon>
        <taxon>Cucujiformia</taxon>
        <taxon>Chrysomeloidea</taxon>
        <taxon>Chrysomelidae</taxon>
        <taxon>Bruchinae</taxon>
        <taxon>Bruchini</taxon>
        <taxon>Callosobruchus</taxon>
    </lineage>
</organism>
<evidence type="ECO:0000256" key="10">
    <source>
        <dbReference type="SAM" id="Phobius"/>
    </source>
</evidence>
<feature type="transmembrane region" description="Helical" evidence="10">
    <location>
        <begin position="229"/>
        <end position="247"/>
    </location>
</feature>
<dbReference type="InterPro" id="IPR004117">
    <property type="entry name" value="7tm6_olfct_rcpt"/>
</dbReference>
<evidence type="ECO:0000256" key="7">
    <source>
        <dbReference type="ARBA" id="ARBA00023136"/>
    </source>
</evidence>
<dbReference type="PANTHER" id="PTHR21137">
    <property type="entry name" value="ODORANT RECEPTOR"/>
    <property type="match status" value="1"/>
</dbReference>
<sequence length="336" mass="39149">MMNSKCQLMLHIAISIGAWLSIYLALSLLIYKEEKLTVSDFIETFSGISMLIHGVQRTASLHFNKSKIRELLELAANSFWSPDTIKLSPEVMEYAKRYHYRLKWVYRLFFVSCIFNTLEFCYRTFFVDEDILVIQYWKPDWMPFYPFWLFQVLVMNFGVMFPIICLDTLIMTILVLTQIQFKLLSDELENLFSSKNTRQSKENLAKVVKYHDFLISYIVLFNETFSGSLLSYMGIIVVSLCVEMYNLSSGADFEVFLRAAFYVIAALFQFIVFYCIPAQNLKDEADNLRNSAYNSKWYIYKPEATPQIQLVICQGQREVIITAGQVLDINLSTSLS</sequence>
<name>A0A653CTK3_CALMS</name>
<keyword evidence="2" id="KW-1003">Cell membrane</keyword>
<dbReference type="GO" id="GO:0004984">
    <property type="term" value="F:olfactory receptor activity"/>
    <property type="evidence" value="ECO:0007669"/>
    <property type="project" value="InterPro"/>
</dbReference>
<evidence type="ECO:0000313" key="11">
    <source>
        <dbReference type="EMBL" id="VEN51166.1"/>
    </source>
</evidence>
<dbReference type="GO" id="GO:0005886">
    <property type="term" value="C:plasma membrane"/>
    <property type="evidence" value="ECO:0007669"/>
    <property type="project" value="UniProtKB-SubCell"/>
</dbReference>
<accession>A0A653CTK3</accession>
<protein>
    <recommendedName>
        <fullName evidence="13">Odorant receptor</fullName>
    </recommendedName>
</protein>
<evidence type="ECO:0000256" key="8">
    <source>
        <dbReference type="ARBA" id="ARBA00023170"/>
    </source>
</evidence>
<keyword evidence="7 10" id="KW-0472">Membrane</keyword>
<evidence type="ECO:0000313" key="12">
    <source>
        <dbReference type="Proteomes" id="UP000410492"/>
    </source>
</evidence>
<keyword evidence="6 10" id="KW-1133">Transmembrane helix</keyword>
<dbReference type="AlphaFoldDB" id="A0A653CTK3"/>
<keyword evidence="5" id="KW-0552">Olfaction</keyword>
<dbReference type="GO" id="GO:0007165">
    <property type="term" value="P:signal transduction"/>
    <property type="evidence" value="ECO:0007669"/>
    <property type="project" value="UniProtKB-KW"/>
</dbReference>
<evidence type="ECO:0008006" key="13">
    <source>
        <dbReference type="Google" id="ProtNLM"/>
    </source>
</evidence>
<feature type="non-terminal residue" evidence="11">
    <location>
        <position position="336"/>
    </location>
</feature>
<evidence type="ECO:0000256" key="6">
    <source>
        <dbReference type="ARBA" id="ARBA00022989"/>
    </source>
</evidence>
<evidence type="ECO:0000256" key="1">
    <source>
        <dbReference type="ARBA" id="ARBA00004651"/>
    </source>
</evidence>
<evidence type="ECO:0000256" key="4">
    <source>
        <dbReference type="ARBA" id="ARBA00022692"/>
    </source>
</evidence>
<feature type="transmembrane region" description="Helical" evidence="10">
    <location>
        <begin position="104"/>
        <end position="125"/>
    </location>
</feature>
<dbReference type="Pfam" id="PF02949">
    <property type="entry name" value="7tm_6"/>
    <property type="match status" value="1"/>
</dbReference>
<evidence type="ECO:0000256" key="2">
    <source>
        <dbReference type="ARBA" id="ARBA00022475"/>
    </source>
</evidence>
<evidence type="ECO:0000256" key="9">
    <source>
        <dbReference type="ARBA" id="ARBA00023224"/>
    </source>
</evidence>